<evidence type="ECO:0000256" key="3">
    <source>
        <dbReference type="SAM" id="SignalP"/>
    </source>
</evidence>
<gene>
    <name evidence="4" type="ORF">G7Y89_g4868</name>
</gene>
<protein>
    <recommendedName>
        <fullName evidence="6">Peptidase A1 domain-containing protein</fullName>
    </recommendedName>
</protein>
<evidence type="ECO:0000313" key="5">
    <source>
        <dbReference type="Proteomes" id="UP000566819"/>
    </source>
</evidence>
<feature type="compositionally biased region" description="Low complexity" evidence="1">
    <location>
        <begin position="621"/>
        <end position="653"/>
    </location>
</feature>
<name>A0A8H4RQS1_9HELO</name>
<keyword evidence="2" id="KW-0472">Membrane</keyword>
<evidence type="ECO:0000256" key="1">
    <source>
        <dbReference type="SAM" id="MobiDB-lite"/>
    </source>
</evidence>
<evidence type="ECO:0000313" key="4">
    <source>
        <dbReference type="EMBL" id="KAF4633250.1"/>
    </source>
</evidence>
<feature type="region of interest" description="Disordered" evidence="1">
    <location>
        <begin position="523"/>
        <end position="574"/>
    </location>
</feature>
<feature type="compositionally biased region" description="Polar residues" evidence="1">
    <location>
        <begin position="548"/>
        <end position="574"/>
    </location>
</feature>
<organism evidence="4 5">
    <name type="scientific">Cudoniella acicularis</name>
    <dbReference type="NCBI Taxonomy" id="354080"/>
    <lineage>
        <taxon>Eukaryota</taxon>
        <taxon>Fungi</taxon>
        <taxon>Dikarya</taxon>
        <taxon>Ascomycota</taxon>
        <taxon>Pezizomycotina</taxon>
        <taxon>Leotiomycetes</taxon>
        <taxon>Helotiales</taxon>
        <taxon>Tricladiaceae</taxon>
        <taxon>Cudoniella</taxon>
    </lineage>
</organism>
<evidence type="ECO:0008006" key="6">
    <source>
        <dbReference type="Google" id="ProtNLM"/>
    </source>
</evidence>
<keyword evidence="2" id="KW-1133">Transmembrane helix</keyword>
<dbReference type="OrthoDB" id="4074350at2759"/>
<dbReference type="InterPro" id="IPR021109">
    <property type="entry name" value="Peptidase_aspartic_dom_sf"/>
</dbReference>
<reference evidence="4 5" key="1">
    <citation type="submission" date="2020-03" db="EMBL/GenBank/DDBJ databases">
        <title>Draft Genome Sequence of Cudoniella acicularis.</title>
        <authorList>
            <person name="Buettner E."/>
            <person name="Kellner H."/>
        </authorList>
    </citation>
    <scope>NUCLEOTIDE SEQUENCE [LARGE SCALE GENOMIC DNA]</scope>
    <source>
        <strain evidence="4 5">DSM 108380</strain>
    </source>
</reference>
<feature type="signal peptide" evidence="3">
    <location>
        <begin position="1"/>
        <end position="21"/>
    </location>
</feature>
<feature type="chain" id="PRO_5033986163" description="Peptidase A1 domain-containing protein" evidence="3">
    <location>
        <begin position="22"/>
        <end position="676"/>
    </location>
</feature>
<comment type="caution">
    <text evidence="4">The sequence shown here is derived from an EMBL/GenBank/DDBJ whole genome shotgun (WGS) entry which is preliminary data.</text>
</comment>
<keyword evidence="3" id="KW-0732">Signal</keyword>
<proteinExistence type="predicted"/>
<evidence type="ECO:0000256" key="2">
    <source>
        <dbReference type="SAM" id="Phobius"/>
    </source>
</evidence>
<accession>A0A8H4RQS1</accession>
<dbReference type="Gene3D" id="2.40.70.10">
    <property type="entry name" value="Acid Proteases"/>
    <property type="match status" value="2"/>
</dbReference>
<sequence length="676" mass="72788">MRLQIFCSLPLALNLLSSAVASPWDNSRDVVKKRSTSDTTGSTPLVVAPSQYFDGDDGQWSSLAIRVGTPPQTVRVLVSTNSPQTLVPMQQYACSQELINPVPVNCASDRGGLFNANASSTWLDQGNYGINANGVGFEANLGYSEAVDYGLETLGVGYVTDGTSGPTLTNQTVAGMPYVSPFYLFTPNSANFTLASDVSRDIVVAIQAITYSGTTQASLLPQPEYAFIESTDPNIWLPQAAVQGFEKAFQLSLDNATGLYLINSSRYQDLTNQNPSVTFTLANSISGGQSVEINLPIGALLLPAKYPFIPSTNGTWHYFPLRTAANDTQITLGRAFLQEAYLTVNYERGNFSVSQCTWQDGAAVQLTTIQSISSLSSTTKSKGIATGAIAGIVIAIIFIVAIAGAVFYFYRRRKKNNTVIELTNRVPAVAPSNPSKTDEENAVTDFYAAENAEKKDEPGLPKYIPPAERSELSAAPLVHQLPEHDNREGDYATEARRMMSVRKAASTAELDGSGFLHELEADYPEPGELESPPQSTTASPVMTAASPVATSRSTLPSQIQSRSGTLRSDTLRSNLRSDTLRSDIVSPIESPILPHLQMARGSREASPARSWFNSFFHSEPSEMSSPAGSSSPTPQRSRRPSSPSVSPSRFTSRGAPTVAIPLSNHPSFRDLQQPPE</sequence>
<dbReference type="SUPFAM" id="SSF50630">
    <property type="entry name" value="Acid proteases"/>
    <property type="match status" value="1"/>
</dbReference>
<dbReference type="Proteomes" id="UP000566819">
    <property type="component" value="Unassembled WGS sequence"/>
</dbReference>
<keyword evidence="2" id="KW-0812">Transmembrane</keyword>
<keyword evidence="5" id="KW-1185">Reference proteome</keyword>
<dbReference type="EMBL" id="JAAMPI010000276">
    <property type="protein sequence ID" value="KAF4633250.1"/>
    <property type="molecule type" value="Genomic_DNA"/>
</dbReference>
<feature type="region of interest" description="Disordered" evidence="1">
    <location>
        <begin position="618"/>
        <end position="676"/>
    </location>
</feature>
<dbReference type="AlphaFoldDB" id="A0A8H4RQS1"/>
<feature type="transmembrane region" description="Helical" evidence="2">
    <location>
        <begin position="384"/>
        <end position="410"/>
    </location>
</feature>